<gene>
    <name evidence="1" type="ORF">SAMN05216186_10362</name>
</gene>
<dbReference type="AlphaFoldDB" id="A0A1G8X357"/>
<dbReference type="STRING" id="137658.SAMN05216186_10362"/>
<proteinExistence type="predicted"/>
<organism evidence="1 2">
    <name type="scientific">Pseudomonas indica</name>
    <dbReference type="NCBI Taxonomy" id="137658"/>
    <lineage>
        <taxon>Bacteria</taxon>
        <taxon>Pseudomonadati</taxon>
        <taxon>Pseudomonadota</taxon>
        <taxon>Gammaproteobacteria</taxon>
        <taxon>Pseudomonadales</taxon>
        <taxon>Pseudomonadaceae</taxon>
        <taxon>Pseudomonas</taxon>
    </lineage>
</organism>
<sequence length="105" mass="12440">MKDVLQRKDNVRRMPLDKVRATVEELHLEGIVTEGRTPFSRVHFNTCFAEIEDLLRRAGYHRQLEVVGYEGRAYALFDPTRWEAVKVLHWLKEYVEEAQIRSAVR</sequence>
<name>A0A1G8X357_9PSED</name>
<evidence type="ECO:0000313" key="2">
    <source>
        <dbReference type="Proteomes" id="UP000198706"/>
    </source>
</evidence>
<keyword evidence="2" id="KW-1185">Reference proteome</keyword>
<dbReference type="Proteomes" id="UP000198706">
    <property type="component" value="Unassembled WGS sequence"/>
</dbReference>
<dbReference type="RefSeq" id="WP_084333698.1">
    <property type="nucleotide sequence ID" value="NZ_CBKZNZ010000104.1"/>
</dbReference>
<evidence type="ECO:0000313" key="1">
    <source>
        <dbReference type="EMBL" id="SDJ84874.1"/>
    </source>
</evidence>
<dbReference type="EMBL" id="FNFD01000003">
    <property type="protein sequence ID" value="SDJ84874.1"/>
    <property type="molecule type" value="Genomic_DNA"/>
</dbReference>
<reference evidence="1 2" key="1">
    <citation type="submission" date="2016-10" db="EMBL/GenBank/DDBJ databases">
        <authorList>
            <person name="de Groot N.N."/>
        </authorList>
    </citation>
    <scope>NUCLEOTIDE SEQUENCE [LARGE SCALE GENOMIC DNA]</scope>
    <source>
        <strain evidence="1 2">JCM 21544</strain>
    </source>
</reference>
<accession>A0A1G8X357</accession>
<protein>
    <submittedName>
        <fullName evidence="1">Uncharacterized protein</fullName>
    </submittedName>
</protein>